<protein>
    <submittedName>
        <fullName evidence="2">Uncharacterized protein</fullName>
    </submittedName>
</protein>
<dbReference type="EMBL" id="LCRA01000026">
    <property type="protein sequence ID" value="KKW26391.1"/>
    <property type="molecule type" value="Genomic_DNA"/>
</dbReference>
<evidence type="ECO:0000313" key="3">
    <source>
        <dbReference type="Proteomes" id="UP000034185"/>
    </source>
</evidence>
<comment type="caution">
    <text evidence="2">The sequence shown here is derived from an EMBL/GenBank/DDBJ whole genome shotgun (WGS) entry which is preliminary data.</text>
</comment>
<accession>A0A0G1X5Y4</accession>
<feature type="transmembrane region" description="Helical" evidence="1">
    <location>
        <begin position="21"/>
        <end position="44"/>
    </location>
</feature>
<reference evidence="2 3" key="1">
    <citation type="journal article" date="2015" name="Nature">
        <title>rRNA introns, odd ribosomes, and small enigmatic genomes across a large radiation of phyla.</title>
        <authorList>
            <person name="Brown C.T."/>
            <person name="Hug L.A."/>
            <person name="Thomas B.C."/>
            <person name="Sharon I."/>
            <person name="Castelle C.J."/>
            <person name="Singh A."/>
            <person name="Wilkins M.J."/>
            <person name="Williams K.H."/>
            <person name="Banfield J.F."/>
        </authorList>
    </citation>
    <scope>NUCLEOTIDE SEQUENCE [LARGE SCALE GENOMIC DNA]</scope>
</reference>
<keyword evidence="1" id="KW-1133">Transmembrane helix</keyword>
<gene>
    <name evidence="2" type="ORF">UY70_C0026G0004</name>
</gene>
<organism evidence="2 3">
    <name type="scientific">Candidatus Kaiserbacteria bacterium GW2011_GWB1_52_6</name>
    <dbReference type="NCBI Taxonomy" id="1618674"/>
    <lineage>
        <taxon>Bacteria</taxon>
        <taxon>Candidatus Kaiseribacteriota</taxon>
    </lineage>
</organism>
<sequence>MPKKKWWHLSNAQKRSFHANWLKDLVVVPLLYLIILTTLMPHVSKLVRWLGMVW</sequence>
<dbReference type="Proteomes" id="UP000034185">
    <property type="component" value="Unassembled WGS sequence"/>
</dbReference>
<evidence type="ECO:0000256" key="1">
    <source>
        <dbReference type="SAM" id="Phobius"/>
    </source>
</evidence>
<keyword evidence="1" id="KW-0812">Transmembrane</keyword>
<evidence type="ECO:0000313" key="2">
    <source>
        <dbReference type="EMBL" id="KKW26391.1"/>
    </source>
</evidence>
<proteinExistence type="predicted"/>
<keyword evidence="1" id="KW-0472">Membrane</keyword>
<name>A0A0G1X5Y4_9BACT</name>
<dbReference type="AlphaFoldDB" id="A0A0G1X5Y4"/>